<protein>
    <submittedName>
        <fullName evidence="7">Predicted permease</fullName>
    </submittedName>
</protein>
<dbReference type="PANTHER" id="PTHR33529:SF6">
    <property type="entry name" value="YJGP_YJGQ FAMILY PERMEASE"/>
    <property type="match status" value="1"/>
</dbReference>
<feature type="transmembrane region" description="Helical" evidence="6">
    <location>
        <begin position="345"/>
        <end position="364"/>
    </location>
</feature>
<proteinExistence type="predicted"/>
<keyword evidence="2" id="KW-1003">Cell membrane</keyword>
<dbReference type="GO" id="GO:0055085">
    <property type="term" value="P:transmembrane transport"/>
    <property type="evidence" value="ECO:0007669"/>
    <property type="project" value="InterPro"/>
</dbReference>
<dbReference type="HOGENOM" id="CLU_028799_7_1_5"/>
<evidence type="ECO:0000256" key="5">
    <source>
        <dbReference type="ARBA" id="ARBA00023136"/>
    </source>
</evidence>
<feature type="transmembrane region" description="Helical" evidence="6">
    <location>
        <begin position="99"/>
        <end position="122"/>
    </location>
</feature>
<dbReference type="PANTHER" id="PTHR33529">
    <property type="entry name" value="SLR0882 PROTEIN-RELATED"/>
    <property type="match status" value="1"/>
</dbReference>
<evidence type="ECO:0000256" key="1">
    <source>
        <dbReference type="ARBA" id="ARBA00004651"/>
    </source>
</evidence>
<gene>
    <name evidence="7" type="ORF">OB2597_02602</name>
</gene>
<dbReference type="STRING" id="252305.OB2597_02602"/>
<name>A3TXB4_PSEBH</name>
<comment type="subcellular location">
    <subcellularLocation>
        <location evidence="1">Cell membrane</location>
        <topology evidence="1">Multi-pass membrane protein</topology>
    </subcellularLocation>
</comment>
<feature type="transmembrane region" description="Helical" evidence="6">
    <location>
        <begin position="309"/>
        <end position="325"/>
    </location>
</feature>
<accession>A3TXB4</accession>
<evidence type="ECO:0000256" key="4">
    <source>
        <dbReference type="ARBA" id="ARBA00022989"/>
    </source>
</evidence>
<organism evidence="7 8">
    <name type="scientific">Pseudooceanicola batsensis (strain ATCC BAA-863 / DSM 15984 / KCTC 12145 / HTCC2597)</name>
    <name type="common">Oceanicola batsensis</name>
    <dbReference type="NCBI Taxonomy" id="252305"/>
    <lineage>
        <taxon>Bacteria</taxon>
        <taxon>Pseudomonadati</taxon>
        <taxon>Pseudomonadota</taxon>
        <taxon>Alphaproteobacteria</taxon>
        <taxon>Rhodobacterales</taxon>
        <taxon>Paracoccaceae</taxon>
        <taxon>Pseudooceanicola</taxon>
    </lineage>
</organism>
<reference evidence="7 8" key="1">
    <citation type="journal article" date="2010" name="J. Bacteriol.">
        <title>Genome sequences of Oceanicola granulosus HTCC2516(T) and Oceanicola batsensis HTCC2597(TDelta).</title>
        <authorList>
            <person name="Thrash J.C."/>
            <person name="Cho J.C."/>
            <person name="Vergin K.L."/>
            <person name="Giovannoni S.J."/>
        </authorList>
    </citation>
    <scope>NUCLEOTIDE SEQUENCE [LARGE SCALE GENOMIC DNA]</scope>
    <source>
        <strain evidence="8">ATCC BAA-863 / DSM 15984 / KCTC 12145 / HTCC2597</strain>
    </source>
</reference>
<dbReference type="eggNOG" id="COG0795">
    <property type="taxonomic scope" value="Bacteria"/>
</dbReference>
<comment type="caution">
    <text evidence="7">The sequence shown here is derived from an EMBL/GenBank/DDBJ whole genome shotgun (WGS) entry which is preliminary data.</text>
</comment>
<dbReference type="Proteomes" id="UP000004318">
    <property type="component" value="Unassembled WGS sequence"/>
</dbReference>
<evidence type="ECO:0000256" key="6">
    <source>
        <dbReference type="SAM" id="Phobius"/>
    </source>
</evidence>
<dbReference type="Pfam" id="PF03739">
    <property type="entry name" value="LptF_LptG"/>
    <property type="match status" value="1"/>
</dbReference>
<dbReference type="GO" id="GO:0015920">
    <property type="term" value="P:lipopolysaccharide transport"/>
    <property type="evidence" value="ECO:0007669"/>
    <property type="project" value="TreeGrafter"/>
</dbReference>
<evidence type="ECO:0000256" key="3">
    <source>
        <dbReference type="ARBA" id="ARBA00022692"/>
    </source>
</evidence>
<feature type="transmembrane region" description="Helical" evidence="6">
    <location>
        <begin position="284"/>
        <end position="302"/>
    </location>
</feature>
<keyword evidence="8" id="KW-1185">Reference proteome</keyword>
<feature type="transmembrane region" description="Helical" evidence="6">
    <location>
        <begin position="60"/>
        <end position="78"/>
    </location>
</feature>
<evidence type="ECO:0000313" key="7">
    <source>
        <dbReference type="EMBL" id="EAQ03474.1"/>
    </source>
</evidence>
<feature type="transmembrane region" description="Helical" evidence="6">
    <location>
        <begin position="7"/>
        <end position="29"/>
    </location>
</feature>
<keyword evidence="3 6" id="KW-0812">Transmembrane</keyword>
<dbReference type="InterPro" id="IPR005495">
    <property type="entry name" value="LptG/LptF_permease"/>
</dbReference>
<dbReference type="AlphaFoldDB" id="A3TXB4"/>
<keyword evidence="5 6" id="KW-0472">Membrane</keyword>
<dbReference type="RefSeq" id="WP_009804774.1">
    <property type="nucleotide sequence ID" value="NZ_CH724131.1"/>
</dbReference>
<evidence type="ECO:0000256" key="2">
    <source>
        <dbReference type="ARBA" id="ARBA00022475"/>
    </source>
</evidence>
<dbReference type="GO" id="GO:0043190">
    <property type="term" value="C:ATP-binding cassette (ABC) transporter complex"/>
    <property type="evidence" value="ECO:0007669"/>
    <property type="project" value="InterPro"/>
</dbReference>
<dbReference type="OrthoDB" id="8477889at2"/>
<sequence length="385" mass="42785">MARFDRYLLSQFMVLFGFFSLVLVSIYWINQAVRLFDALIGDGQTAWVFLEFTALTLPNVIRIVLPMATFAAVVYVTNRLSSESELVVMQSTGFSPWRLARPVLWFGVIVGLIMSVMSHFLVPVSISRLQERQDDLRQDLTARLLTEGSFLHPVAGITFYIRQIDADGTLRDVFFSDRRDARSPQTFTAARAYLIEGGGDDEGGAKLVMLDGLAQTLRAEDQRLFTTYFEDFTYDIGRLFGDRGLPHVHIRHLPTLRLFAHPEQVATLTGSSPGQIAEEAHGRFAQALLCLAAALIGFSTLLTGGFSRFGVWQQIVVAIVLVMIVKSIEGVASDPVRRDPSLWPLIYVAPLSGIGIGCVMLWIASRGSRLLPRRSVRRSVRGAAT</sequence>
<dbReference type="EMBL" id="AAMO01000004">
    <property type="protein sequence ID" value="EAQ03474.1"/>
    <property type="molecule type" value="Genomic_DNA"/>
</dbReference>
<keyword evidence="4 6" id="KW-1133">Transmembrane helix</keyword>
<dbReference type="InterPro" id="IPR030922">
    <property type="entry name" value="LptF"/>
</dbReference>
<evidence type="ECO:0000313" key="8">
    <source>
        <dbReference type="Proteomes" id="UP000004318"/>
    </source>
</evidence>
<dbReference type="NCBIfam" id="TIGR04407">
    <property type="entry name" value="LptF_YjgP"/>
    <property type="match status" value="1"/>
</dbReference>